<dbReference type="EMBL" id="LAVV01015319">
    <property type="protein sequence ID" value="KNZ43984.1"/>
    <property type="molecule type" value="Genomic_DNA"/>
</dbReference>
<evidence type="ECO:0000313" key="2">
    <source>
        <dbReference type="Proteomes" id="UP000037035"/>
    </source>
</evidence>
<organism evidence="1 2">
    <name type="scientific">Puccinia sorghi</name>
    <dbReference type="NCBI Taxonomy" id="27349"/>
    <lineage>
        <taxon>Eukaryota</taxon>
        <taxon>Fungi</taxon>
        <taxon>Dikarya</taxon>
        <taxon>Basidiomycota</taxon>
        <taxon>Pucciniomycotina</taxon>
        <taxon>Pucciniomycetes</taxon>
        <taxon>Pucciniales</taxon>
        <taxon>Pucciniaceae</taxon>
        <taxon>Puccinia</taxon>
    </lineage>
</organism>
<name>A0A0L6U640_9BASI</name>
<dbReference type="VEuPathDB" id="FungiDB:VP01_9644g1"/>
<feature type="non-terminal residue" evidence="1">
    <location>
        <position position="148"/>
    </location>
</feature>
<dbReference type="OrthoDB" id="2506005at2759"/>
<sequence>DTQLPTETAFLSQWSTTRRGHRNVLHATTIGTVILINQEGKHINLEKVLLGNRVMVEVDGGFSLQGTTKNNLLELVNCSFHEMKPKSTCYQASPYQKDLIPSSESVECNICKECKLKAVLFNGSFKSVTKTLEAVYMDLVGPFSTRSS</sequence>
<comment type="caution">
    <text evidence="1">The sequence shown here is derived from an EMBL/GenBank/DDBJ whole genome shotgun (WGS) entry which is preliminary data.</text>
</comment>
<feature type="non-terminal residue" evidence="1">
    <location>
        <position position="1"/>
    </location>
</feature>
<gene>
    <name evidence="1" type="ORF">VP01_9644g1</name>
</gene>
<dbReference type="AlphaFoldDB" id="A0A0L6U640"/>
<keyword evidence="2" id="KW-1185">Reference proteome</keyword>
<accession>A0A0L6U640</accession>
<dbReference type="Proteomes" id="UP000037035">
    <property type="component" value="Unassembled WGS sequence"/>
</dbReference>
<reference evidence="1 2" key="1">
    <citation type="submission" date="2015-08" db="EMBL/GenBank/DDBJ databases">
        <title>Next Generation Sequencing and Analysis of the Genome of Puccinia sorghi L Schw, the Causal Agent of Maize Common Rust.</title>
        <authorList>
            <person name="Rochi L."/>
            <person name="Burguener G."/>
            <person name="Darino M."/>
            <person name="Turjanski A."/>
            <person name="Kreff E."/>
            <person name="Dieguez M.J."/>
            <person name="Sacco F."/>
        </authorList>
    </citation>
    <scope>NUCLEOTIDE SEQUENCE [LARGE SCALE GENOMIC DNA]</scope>
    <source>
        <strain evidence="1 2">RO10H11247</strain>
    </source>
</reference>
<evidence type="ECO:0000313" key="1">
    <source>
        <dbReference type="EMBL" id="KNZ43984.1"/>
    </source>
</evidence>
<proteinExistence type="predicted"/>
<protein>
    <submittedName>
        <fullName evidence="1">Uncharacterized protein</fullName>
    </submittedName>
</protein>